<dbReference type="Proteomes" id="UP001589788">
    <property type="component" value="Unassembled WGS sequence"/>
</dbReference>
<dbReference type="RefSeq" id="WP_377789414.1">
    <property type="nucleotide sequence ID" value="NZ_JBHLYQ010000064.1"/>
</dbReference>
<proteinExistence type="predicted"/>
<reference evidence="1 2" key="1">
    <citation type="submission" date="2024-09" db="EMBL/GenBank/DDBJ databases">
        <authorList>
            <person name="Sun Q."/>
            <person name="Mori K."/>
        </authorList>
    </citation>
    <scope>NUCLEOTIDE SEQUENCE [LARGE SCALE GENOMIC DNA]</scope>
    <source>
        <strain evidence="1 2">JCM 15389</strain>
    </source>
</reference>
<evidence type="ECO:0008006" key="3">
    <source>
        <dbReference type="Google" id="ProtNLM"/>
    </source>
</evidence>
<protein>
    <recommendedName>
        <fullName evidence="3">PIN domain-containing protein</fullName>
    </recommendedName>
</protein>
<keyword evidence="2" id="KW-1185">Reference proteome</keyword>
<gene>
    <name evidence="1" type="ORF">ACFFRE_07660</name>
</gene>
<evidence type="ECO:0000313" key="1">
    <source>
        <dbReference type="EMBL" id="MFC0082023.1"/>
    </source>
</evidence>
<dbReference type="EMBL" id="JBHLYQ010000064">
    <property type="protein sequence ID" value="MFC0082023.1"/>
    <property type="molecule type" value="Genomic_DNA"/>
</dbReference>
<evidence type="ECO:0000313" key="2">
    <source>
        <dbReference type="Proteomes" id="UP001589788"/>
    </source>
</evidence>
<accession>A0ABV6C2V3</accession>
<organism evidence="1 2">
    <name type="scientific">Aciditerrimonas ferrireducens</name>
    <dbReference type="NCBI Taxonomy" id="667306"/>
    <lineage>
        <taxon>Bacteria</taxon>
        <taxon>Bacillati</taxon>
        <taxon>Actinomycetota</taxon>
        <taxon>Acidimicrobiia</taxon>
        <taxon>Acidimicrobiales</taxon>
        <taxon>Acidimicrobiaceae</taxon>
        <taxon>Aciditerrimonas</taxon>
    </lineage>
</organism>
<sequence length="45" mass="5008">MSRWLLDASVLLASEDPDDKHHGDCRRLLAGADPLAPLDLAFYEL</sequence>
<comment type="caution">
    <text evidence="1">The sequence shown here is derived from an EMBL/GenBank/DDBJ whole genome shotgun (WGS) entry which is preliminary data.</text>
</comment>
<name>A0ABV6C2V3_9ACTN</name>